<evidence type="ECO:0000256" key="3">
    <source>
        <dbReference type="SAM" id="SignalP"/>
    </source>
</evidence>
<reference evidence="4 5" key="1">
    <citation type="submission" date="2022-09" db="EMBL/GenBank/DDBJ databases">
        <title>The outer-membrane cytochrome OmcA is essential for infection of Shewanella oneidensis by a zebrafish-associated bacteriophage.</title>
        <authorList>
            <person name="Grenfell A.W."/>
            <person name="Intile P."/>
            <person name="Mcfarlane J."/>
            <person name="Leung D."/>
            <person name="Abdalla K."/>
            <person name="Wold M."/>
            <person name="Kees E."/>
            <person name="Gralnick J."/>
        </authorList>
    </citation>
    <scope>NUCLEOTIDE SEQUENCE [LARGE SCALE GENOMIC DNA]</scope>
    <source>
        <strain evidence="4 5">NF-5</strain>
    </source>
</reference>
<feature type="compositionally biased region" description="Basic and acidic residues" evidence="1">
    <location>
        <begin position="764"/>
        <end position="777"/>
    </location>
</feature>
<gene>
    <name evidence="4" type="ORF">ODY93_17250</name>
</gene>
<proteinExistence type="predicted"/>
<evidence type="ECO:0000313" key="5">
    <source>
        <dbReference type="Proteomes" id="UP001159075"/>
    </source>
</evidence>
<keyword evidence="5" id="KW-1185">Reference proteome</keyword>
<keyword evidence="2" id="KW-1133">Transmembrane helix</keyword>
<feature type="transmembrane region" description="Helical" evidence="2">
    <location>
        <begin position="663"/>
        <end position="684"/>
    </location>
</feature>
<dbReference type="Proteomes" id="UP001159075">
    <property type="component" value="Unassembled WGS sequence"/>
</dbReference>
<feature type="transmembrane region" description="Helical" evidence="2">
    <location>
        <begin position="176"/>
        <end position="198"/>
    </location>
</feature>
<evidence type="ECO:0000256" key="1">
    <source>
        <dbReference type="SAM" id="MobiDB-lite"/>
    </source>
</evidence>
<feature type="region of interest" description="Disordered" evidence="1">
    <location>
        <begin position="755"/>
        <end position="777"/>
    </location>
</feature>
<feature type="transmembrane region" description="Helical" evidence="2">
    <location>
        <begin position="555"/>
        <end position="580"/>
    </location>
</feature>
<evidence type="ECO:0000313" key="4">
    <source>
        <dbReference type="EMBL" id="MDI5833332.1"/>
    </source>
</evidence>
<feature type="chain" id="PRO_5045172283" evidence="3">
    <location>
        <begin position="30"/>
        <end position="777"/>
    </location>
</feature>
<sequence length="777" mass="85522">MTFSKSLIRRMAVAITIGFVMINSLPVSAADTVTNVETIAEDMAKQNENAKISIDDVAVPSKFFSGPMEGDLALEMFRQLLGDGVYKATKFNANDLSSKATSTNVTLITFMLAIMSVIGMILGMILTGYWFLMGLLQQNIDGEFLGKKWDNYMVPLRTTVAFVGMQPYPGFGGLNFIQVMVLFFILLGVGMGSAVLSYGAKFTYSQPQVSSIRPDYTGFVKNMLNSKLCHEFNLDKGQYKPSGTDFRTTVQTVNYDITTNVKTTIGTQQYRRILIGENGICGDFKYLVSDNTIGLYDDVVDSERSKLLLALNKNLYIPIGELWRELDGVITNNNINLVNVRNLSDLDSTDIDSRISALNTALNNFEKSVNSLVDSAIASELNTDRQKQYMDAVEQLGFAYAGSLYFPLLARSHVIDSALSSFLVGPSIDAEKIFDKFFSFNSYLEDFQKLKLQSDSLVKMWLNNKTSFSHIGATEIIASIQMGESVESNIDGINNRIARWLMEMVRDVKGQPDPMMEVGRIGHKLELMGVTLMIVQSTVQGTVDSGKSVPLLSAVSGFFAPLLGYIGTGVSLLFGLGIYYAEILPSMPYIMWQIAIMGYFIYCVCMLYASPLWFSMFAHPDGESALGKAQSGIPMLVTVVLKPTLMVMGLFTGMALLKVMGWFIDLTFWPTITAIHSAGGFVLFKFIGKFVIYGLVMGLAIYKANTLTWELPSLVNAMMGLSNTHQDLGEGDAHQKTLIVGGMISNNTSSMLAIKGKGPTPKSLEPKLDNKPKKDGE</sequence>
<dbReference type="NCBIfam" id="TIGR04346">
    <property type="entry name" value="DotA_TraY"/>
    <property type="match status" value="1"/>
</dbReference>
<comment type="caution">
    <text evidence="4">The sequence shown here is derived from an EMBL/GenBank/DDBJ whole genome shotgun (WGS) entry which is preliminary data.</text>
</comment>
<dbReference type="EMBL" id="JAOTLW010000020">
    <property type="protein sequence ID" value="MDI5833332.1"/>
    <property type="molecule type" value="Genomic_DNA"/>
</dbReference>
<keyword evidence="3" id="KW-0732">Signal</keyword>
<feature type="transmembrane region" description="Helical" evidence="2">
    <location>
        <begin position="107"/>
        <end position="132"/>
    </location>
</feature>
<name>A0ABT6UFT6_9GAMM</name>
<dbReference type="InterPro" id="IPR027628">
    <property type="entry name" value="DotA_TraY"/>
</dbReference>
<feature type="transmembrane region" description="Helical" evidence="2">
    <location>
        <begin position="592"/>
        <end position="613"/>
    </location>
</feature>
<keyword evidence="2" id="KW-0812">Transmembrane</keyword>
<organism evidence="4 5">
    <name type="scientific">Shewanella xiamenensis</name>
    <dbReference type="NCBI Taxonomy" id="332186"/>
    <lineage>
        <taxon>Bacteria</taxon>
        <taxon>Pseudomonadati</taxon>
        <taxon>Pseudomonadota</taxon>
        <taxon>Gammaproteobacteria</taxon>
        <taxon>Alteromonadales</taxon>
        <taxon>Shewanellaceae</taxon>
        <taxon>Shewanella</taxon>
    </lineage>
</organism>
<dbReference type="RefSeq" id="WP_282679871.1">
    <property type="nucleotide sequence ID" value="NZ_CP106875.1"/>
</dbReference>
<feature type="transmembrane region" description="Helical" evidence="2">
    <location>
        <begin position="633"/>
        <end position="656"/>
    </location>
</feature>
<accession>A0ABT6UFT6</accession>
<feature type="signal peptide" evidence="3">
    <location>
        <begin position="1"/>
        <end position="29"/>
    </location>
</feature>
<protein>
    <submittedName>
        <fullName evidence="4">DotA/TraY family protein</fullName>
    </submittedName>
</protein>
<evidence type="ECO:0000256" key="2">
    <source>
        <dbReference type="SAM" id="Phobius"/>
    </source>
</evidence>
<keyword evidence="2" id="KW-0472">Membrane</keyword>